<dbReference type="RefSeq" id="WP_282905665.1">
    <property type="nucleotide sequence ID" value="NZ_CP124855.1"/>
</dbReference>
<evidence type="ECO:0000313" key="3">
    <source>
        <dbReference type="Proteomes" id="UP001241656"/>
    </source>
</evidence>
<dbReference type="PANTHER" id="PTHR48101">
    <property type="entry name" value="METHYLMALONYL-COA MUTASE, MITOCHONDRIAL-RELATED"/>
    <property type="match status" value="1"/>
</dbReference>
<accession>A0ABY8REI0</accession>
<evidence type="ECO:0000259" key="1">
    <source>
        <dbReference type="Pfam" id="PF01642"/>
    </source>
</evidence>
<evidence type="ECO:0000313" key="2">
    <source>
        <dbReference type="EMBL" id="WHF52370.1"/>
    </source>
</evidence>
<dbReference type="InterPro" id="IPR016176">
    <property type="entry name" value="Cbl-dep_enz_cat"/>
</dbReference>
<dbReference type="Pfam" id="PF01642">
    <property type="entry name" value="MM_CoA_mutase"/>
    <property type="match status" value="1"/>
</dbReference>
<organism evidence="2 3">
    <name type="scientific">Chryseobacterium gotjawalense</name>
    <dbReference type="NCBI Taxonomy" id="3042315"/>
    <lineage>
        <taxon>Bacteria</taxon>
        <taxon>Pseudomonadati</taxon>
        <taxon>Bacteroidota</taxon>
        <taxon>Flavobacteriia</taxon>
        <taxon>Flavobacteriales</taxon>
        <taxon>Weeksellaceae</taxon>
        <taxon>Chryseobacterium group</taxon>
        <taxon>Chryseobacterium</taxon>
    </lineage>
</organism>
<feature type="domain" description="Methylmalonyl-CoA mutase alpha/beta chain catalytic" evidence="1">
    <location>
        <begin position="139"/>
        <end position="381"/>
    </location>
</feature>
<protein>
    <submittedName>
        <fullName evidence="2">Methylmalonyl-CoA mutase family protein</fullName>
    </submittedName>
</protein>
<dbReference type="PANTHER" id="PTHR48101:SF1">
    <property type="entry name" value="METHYLMALONYL-COA MUTASE, LARGE SUBUNIT"/>
    <property type="match status" value="1"/>
</dbReference>
<dbReference type="Gene3D" id="3.20.20.240">
    <property type="entry name" value="Methylmalonyl-CoA mutase"/>
    <property type="match status" value="1"/>
</dbReference>
<dbReference type="EMBL" id="CP124855">
    <property type="protein sequence ID" value="WHF52370.1"/>
    <property type="molecule type" value="Genomic_DNA"/>
</dbReference>
<reference evidence="2 3" key="1">
    <citation type="submission" date="2023-05" db="EMBL/GenBank/DDBJ databases">
        <title>Genomic insight into Chryseobacterium sp. wdc7 isolated forest soil (Gotjawal).</title>
        <authorList>
            <person name="Park S.-J."/>
        </authorList>
    </citation>
    <scope>NUCLEOTIDE SEQUENCE [LARGE SCALE GENOMIC DNA]</scope>
    <source>
        <strain evidence="3">wdc7</strain>
    </source>
</reference>
<gene>
    <name evidence="2" type="ORF">QGN23_03600</name>
</gene>
<keyword evidence="3" id="KW-1185">Reference proteome</keyword>
<dbReference type="InterPro" id="IPR006099">
    <property type="entry name" value="MeMalonylCoA_mutase_a/b_cat"/>
</dbReference>
<proteinExistence type="predicted"/>
<dbReference type="Proteomes" id="UP001241656">
    <property type="component" value="Chromosome"/>
</dbReference>
<dbReference type="SUPFAM" id="SSF51703">
    <property type="entry name" value="Cobalamin (vitamin B12)-dependent enzymes"/>
    <property type="match status" value="1"/>
</dbReference>
<sequence>MFKKTSLQDWESVVQKQLKTENIYEILSKENLEGITVKPYYDSVAKPLNNLPKVEESTHLVSPYHESSEENIFAFLLNDNVENLEGKVIFVNNKDLAEHISLEDTNRYFSLVDVFSEDQKGGLNQQLVKELLAKDFEKNICINVSLHQNAGATIVQQLAIALAKTIELTEIFGLEILNKIIFKVAVGGNYFFEIAKIRALKLLFNQFSKEFELNEIPYIFAETSLRNKSKNDAENNLIRSTLELSAAMIGGADAVFSNDYQFEKSDSVSEEISFKQQIVLAYESIINVFEDAGNGSYYIENLTQQFAEKSWQMFLQIENDGGYCELLKNGSIQKQIFEQAVKEQNWVEEGKIKIIGVNLYPKLEKTKSAAEMYSPGEIKAVRLAEMFE</sequence>
<name>A0ABY8REI0_9FLAO</name>